<accession>A0A4T0J337</accession>
<dbReference type="GO" id="GO:0005615">
    <property type="term" value="C:extracellular space"/>
    <property type="evidence" value="ECO:0007669"/>
    <property type="project" value="TreeGrafter"/>
</dbReference>
<comment type="similarity">
    <text evidence="1 7">Belongs to the peptidase S8 family.</text>
</comment>
<dbReference type="Pfam" id="PF00082">
    <property type="entry name" value="Peptidase_S8"/>
    <property type="match status" value="1"/>
</dbReference>
<dbReference type="PANTHER" id="PTHR43806:SF66">
    <property type="entry name" value="SERIN ENDOPEPTIDASE"/>
    <property type="match status" value="1"/>
</dbReference>
<reference evidence="11 12" key="1">
    <citation type="submission" date="2019-03" db="EMBL/GenBank/DDBJ databases">
        <title>Sequencing 23 genomes of Wallemia ichthyophaga.</title>
        <authorList>
            <person name="Gostincar C."/>
        </authorList>
    </citation>
    <scope>NUCLEOTIDE SEQUENCE [LARGE SCALE GENOMIC DNA]</scope>
    <source>
        <strain evidence="11 12">EXF-8621</strain>
    </source>
</reference>
<feature type="signal peptide" evidence="8">
    <location>
        <begin position="1"/>
        <end position="18"/>
    </location>
</feature>
<dbReference type="GO" id="GO:0004252">
    <property type="term" value="F:serine-type endopeptidase activity"/>
    <property type="evidence" value="ECO:0007669"/>
    <property type="project" value="UniProtKB-UniRule"/>
</dbReference>
<dbReference type="InterPro" id="IPR015500">
    <property type="entry name" value="Peptidase_S8_subtilisin-rel"/>
</dbReference>
<dbReference type="InterPro" id="IPR036852">
    <property type="entry name" value="Peptidase_S8/S53_dom_sf"/>
</dbReference>
<feature type="active site" description="Charge relay system" evidence="6 7">
    <location>
        <position position="525"/>
    </location>
</feature>
<dbReference type="GO" id="GO:0016020">
    <property type="term" value="C:membrane"/>
    <property type="evidence" value="ECO:0007669"/>
    <property type="project" value="InterPro"/>
</dbReference>
<evidence type="ECO:0000256" key="7">
    <source>
        <dbReference type="PROSITE-ProRule" id="PRU01240"/>
    </source>
</evidence>
<dbReference type="GO" id="GO:0006508">
    <property type="term" value="P:proteolysis"/>
    <property type="evidence" value="ECO:0007669"/>
    <property type="project" value="UniProtKB-KW"/>
</dbReference>
<evidence type="ECO:0008006" key="13">
    <source>
        <dbReference type="Google" id="ProtNLM"/>
    </source>
</evidence>
<organism evidence="11 12">
    <name type="scientific">Wallemia ichthyophaga</name>
    <dbReference type="NCBI Taxonomy" id="245174"/>
    <lineage>
        <taxon>Eukaryota</taxon>
        <taxon>Fungi</taxon>
        <taxon>Dikarya</taxon>
        <taxon>Basidiomycota</taxon>
        <taxon>Wallemiomycotina</taxon>
        <taxon>Wallemiomycetes</taxon>
        <taxon>Wallemiales</taxon>
        <taxon>Wallemiaceae</taxon>
        <taxon>Wallemia</taxon>
    </lineage>
</organism>
<keyword evidence="3 8" id="KW-0732">Signal</keyword>
<evidence type="ECO:0000313" key="11">
    <source>
        <dbReference type="EMBL" id="TIB16623.1"/>
    </source>
</evidence>
<feature type="active site" description="Charge relay system" evidence="6 7">
    <location>
        <position position="176"/>
    </location>
</feature>
<dbReference type="Pfam" id="PF06280">
    <property type="entry name" value="fn3_5"/>
    <property type="match status" value="1"/>
</dbReference>
<sequence length="940" mass="100167">MPRLFIILSFCLVACTLAVSSWSDSRAIPKTTQYALELADGHAPHDSLFQQLQSRDIPYTLTQSFNSPDLFVGAAIHLQNSDHSYHLPSLESVKHVYPINSFDSPNAFTEVVNTEQRNLAESSFTPSLYPLVSGTQAQPSFYAVQTLSQSVLDMSGLAYAHAQNLTGSGIFIAFVDDGVDYSHPALGGCFGAGCPISRGWDLVGDAYNTTNNILNPGPLPITTCKSHGTSTLGFAASQLRELPGGAPNATYGMYRIFGCHGSSGDDVLAMGLIRAYEDGADIINVSAGGPDGWTTSLPSVVASRIVQRGRHVVTSAGNYGQQGLLYSNSPAGGIGVTPVAALDLPYVPVLNASLTVAELPGERFPYIPEEVFGAGNETRRSYVVDDACGGVSAAEMGSLDDLALIIDSSTDECDLSTKLANLKTANASLVLITDTHSNLTQAPHVGGLDTALLRTSVASAIPHNGTLTLHYTPQLTHIPRGGLVAQYSSMGPSADGYGKPAVSAIGSNIPTPAPNNSYMIQSGTSFSAPVYASLLALLLEKHAIDDVHLSPEQARAIMLNSAQSVRLAVDADDGDAFTVLQGNGRTSIARALAASAYATPDIVNLNDTWGADSTGAGAGEKSAQVQLVNLSQKRTTYTLAHHPALTGYVLEEGTIQPSTYLPPYSNDTATVKMAHSVSVEPLSSVDVDIVFTPPQCSDHRLPIYSGFIEFTDAQDVNNTLHISYNGIAGNLSQMTILDNTDDFFQQGFPVPFTYRSSDRTMLNDTNTLTFSLEDDDRPALVYRLAGPSPYLRIDLVGADTERNRTTSSITIPAQESNNNSRRTSRSLADGVMGWMADLLGGTNINTNTNTHVDSDVKNNSSTLTINTLGILYEELGVSRNGFKGSGQGSSFYRYDMNTFADGAPIPTGEYKFLLRALKVHGDEHDSADYESWLSDAFKVI</sequence>
<evidence type="ECO:0000256" key="8">
    <source>
        <dbReference type="SAM" id="SignalP"/>
    </source>
</evidence>
<dbReference type="OMA" id="DCADFFA"/>
<protein>
    <recommendedName>
        <fullName evidence="13">Minor extracellular protease vpr</fullName>
    </recommendedName>
</protein>
<dbReference type="Gene3D" id="3.40.50.200">
    <property type="entry name" value="Peptidase S8/S53 domain"/>
    <property type="match status" value="2"/>
</dbReference>
<dbReference type="PRINTS" id="PR00723">
    <property type="entry name" value="SUBTILISIN"/>
</dbReference>
<evidence type="ECO:0000256" key="5">
    <source>
        <dbReference type="ARBA" id="ARBA00022825"/>
    </source>
</evidence>
<evidence type="ECO:0000256" key="4">
    <source>
        <dbReference type="ARBA" id="ARBA00022801"/>
    </source>
</evidence>
<gene>
    <name evidence="11" type="ORF">E3P90_00365</name>
</gene>
<feature type="domain" description="Peptidase S8/S53" evidence="9">
    <location>
        <begin position="167"/>
        <end position="569"/>
    </location>
</feature>
<comment type="caution">
    <text evidence="11">The sequence shown here is derived from an EMBL/GenBank/DDBJ whole genome shotgun (WGS) entry which is preliminary data.</text>
</comment>
<feature type="chain" id="PRO_5030101543" description="Minor extracellular protease vpr" evidence="8">
    <location>
        <begin position="19"/>
        <end position="940"/>
    </location>
</feature>
<dbReference type="InterPro" id="IPR023827">
    <property type="entry name" value="Peptidase_S8_Asp-AS"/>
</dbReference>
<dbReference type="PROSITE" id="PS51892">
    <property type="entry name" value="SUBTILASE"/>
    <property type="match status" value="1"/>
</dbReference>
<dbReference type="Gene3D" id="2.60.40.1710">
    <property type="entry name" value="Subtilisin-like superfamily"/>
    <property type="match status" value="1"/>
</dbReference>
<dbReference type="InterPro" id="IPR050131">
    <property type="entry name" value="Peptidase_S8_subtilisin-like"/>
</dbReference>
<dbReference type="InterPro" id="IPR010435">
    <property type="entry name" value="C5a/SBT2-like_Fn3"/>
</dbReference>
<feature type="active site" description="Charge relay system" evidence="6 7">
    <location>
        <position position="227"/>
    </location>
</feature>
<dbReference type="PANTHER" id="PTHR43806">
    <property type="entry name" value="PEPTIDASE S8"/>
    <property type="match status" value="1"/>
</dbReference>
<evidence type="ECO:0000313" key="12">
    <source>
        <dbReference type="Proteomes" id="UP000306954"/>
    </source>
</evidence>
<feature type="domain" description="C5a peptidase/Subtilisin-like protease SBT2-like Fn3-like" evidence="10">
    <location>
        <begin position="621"/>
        <end position="722"/>
    </location>
</feature>
<dbReference type="InterPro" id="IPR000209">
    <property type="entry name" value="Peptidase_S8/S53_dom"/>
</dbReference>
<keyword evidence="4 7" id="KW-0378">Hydrolase</keyword>
<dbReference type="AlphaFoldDB" id="A0A4T0J337"/>
<name>A0A4T0J337_WALIC</name>
<proteinExistence type="inferred from homology"/>
<evidence type="ECO:0000259" key="9">
    <source>
        <dbReference type="Pfam" id="PF00082"/>
    </source>
</evidence>
<evidence type="ECO:0000256" key="2">
    <source>
        <dbReference type="ARBA" id="ARBA00022670"/>
    </source>
</evidence>
<evidence type="ECO:0000256" key="1">
    <source>
        <dbReference type="ARBA" id="ARBA00011073"/>
    </source>
</evidence>
<keyword evidence="5 7" id="KW-0720">Serine protease</keyword>
<evidence type="ECO:0000256" key="3">
    <source>
        <dbReference type="ARBA" id="ARBA00022729"/>
    </source>
</evidence>
<dbReference type="Proteomes" id="UP000306954">
    <property type="component" value="Unassembled WGS sequence"/>
</dbReference>
<evidence type="ECO:0000259" key="10">
    <source>
        <dbReference type="Pfam" id="PF06280"/>
    </source>
</evidence>
<dbReference type="EMBL" id="SPOF01000003">
    <property type="protein sequence ID" value="TIB16623.1"/>
    <property type="molecule type" value="Genomic_DNA"/>
</dbReference>
<dbReference type="SUPFAM" id="SSF52743">
    <property type="entry name" value="Subtilisin-like"/>
    <property type="match status" value="1"/>
</dbReference>
<evidence type="ECO:0000256" key="6">
    <source>
        <dbReference type="PIRSR" id="PIRSR615500-1"/>
    </source>
</evidence>
<dbReference type="PROSITE" id="PS00136">
    <property type="entry name" value="SUBTILASE_ASP"/>
    <property type="match status" value="1"/>
</dbReference>
<keyword evidence="2 7" id="KW-0645">Protease</keyword>